<name>A0A849C146_9NOCA</name>
<dbReference type="GO" id="GO:0006310">
    <property type="term" value="P:DNA recombination"/>
    <property type="evidence" value="ECO:0007669"/>
    <property type="project" value="UniProtKB-KW"/>
</dbReference>
<evidence type="ECO:0000259" key="9">
    <source>
        <dbReference type="Pfam" id="PF07282"/>
    </source>
</evidence>
<evidence type="ECO:0000256" key="4">
    <source>
        <dbReference type="ARBA" id="ARBA00022723"/>
    </source>
</evidence>
<evidence type="ECO:0000259" key="8">
    <source>
        <dbReference type="Pfam" id="PF01385"/>
    </source>
</evidence>
<reference evidence="11 12" key="1">
    <citation type="submission" date="2020-05" db="EMBL/GenBank/DDBJ databases">
        <title>MicrobeNet Type strains.</title>
        <authorList>
            <person name="Nicholson A.C."/>
        </authorList>
    </citation>
    <scope>NUCLEOTIDE SEQUENCE [LARGE SCALE GENOMIC DNA]</scope>
    <source>
        <strain evidence="11 12">JCM 3224</strain>
    </source>
</reference>
<keyword evidence="12" id="KW-1185">Reference proteome</keyword>
<dbReference type="InterPro" id="IPR051399">
    <property type="entry name" value="RNA-guided_DNA_endo/Transpos"/>
</dbReference>
<dbReference type="Pfam" id="PF12323">
    <property type="entry name" value="HTH_OrfB_IS605"/>
    <property type="match status" value="1"/>
</dbReference>
<evidence type="ECO:0000256" key="1">
    <source>
        <dbReference type="ARBA" id="ARBA00008761"/>
    </source>
</evidence>
<keyword evidence="6" id="KW-0238">DNA-binding</keyword>
<evidence type="ECO:0000256" key="6">
    <source>
        <dbReference type="ARBA" id="ARBA00023125"/>
    </source>
</evidence>
<dbReference type="EMBL" id="JABELX010000005">
    <property type="protein sequence ID" value="NNH71368.1"/>
    <property type="molecule type" value="Genomic_DNA"/>
</dbReference>
<sequence length="407" mass="45009">MLVRYRYRAYPDGDQQKMLSRSFGCARTVFNDAVRARQVAHTAGVKISDTDVQRRVVTIAKSTPERAWLAEVSSVVLVQACQDARRAYRNFFDSLSGKRRGRKIGAPRFRSRKNNRQSIRFTRTGFGVTDRGVRLAKIGDVKLAWSRELPSEPTSVTVLREPDGRFYVSFVVEVEQTPLPASPTVAGIDLGLTDLATIARSDGTREKIPNPRHLGAKQRRLSRAQKALSRKRKGSANRAKARVRVAVLHRKVRETRLDHHHKLALRLIRENQTVAVEDLAVAGMARTRLAKSVHDAGWSTLVRLLEEKAARYGRTVATIDRWFPSTRTCCVCGVVGDRQPLCVRQWVCVCGVVLDRDYNAAVNIIDAAGLAESLNACGGDVRLRLAGAVAGEAGTPRTDPTGHGEAA</sequence>
<dbReference type="InterPro" id="IPR021027">
    <property type="entry name" value="Transposase_put_HTH"/>
</dbReference>
<evidence type="ECO:0000256" key="2">
    <source>
        <dbReference type="ARBA" id="ARBA00011044"/>
    </source>
</evidence>
<dbReference type="GO" id="GO:0032196">
    <property type="term" value="P:transposition"/>
    <property type="evidence" value="ECO:0007669"/>
    <property type="project" value="UniProtKB-KW"/>
</dbReference>
<proteinExistence type="inferred from homology"/>
<dbReference type="GO" id="GO:0003677">
    <property type="term" value="F:DNA binding"/>
    <property type="evidence" value="ECO:0007669"/>
    <property type="project" value="UniProtKB-KW"/>
</dbReference>
<dbReference type="NCBIfam" id="TIGR01766">
    <property type="entry name" value="IS200/IS605 family accessory protein TnpB-like domain"/>
    <property type="match status" value="1"/>
</dbReference>
<evidence type="ECO:0000259" key="10">
    <source>
        <dbReference type="Pfam" id="PF12323"/>
    </source>
</evidence>
<dbReference type="InterPro" id="IPR010095">
    <property type="entry name" value="Cas12f1-like_TNB"/>
</dbReference>
<evidence type="ECO:0000256" key="7">
    <source>
        <dbReference type="ARBA" id="ARBA00023172"/>
    </source>
</evidence>
<evidence type="ECO:0000256" key="3">
    <source>
        <dbReference type="ARBA" id="ARBA00022578"/>
    </source>
</evidence>
<dbReference type="Pfam" id="PF01385">
    <property type="entry name" value="OrfB_IS605"/>
    <property type="match status" value="1"/>
</dbReference>
<dbReference type="Pfam" id="PF07282">
    <property type="entry name" value="Cas12f1-like_TNB"/>
    <property type="match status" value="1"/>
</dbReference>
<dbReference type="AlphaFoldDB" id="A0A849C146"/>
<protein>
    <submittedName>
        <fullName evidence="11">IS200/IS605 family element transposase accessory protein TnpB</fullName>
    </submittedName>
</protein>
<keyword evidence="4" id="KW-0479">Metal-binding</keyword>
<keyword evidence="3" id="KW-0815">Transposition</keyword>
<dbReference type="GO" id="GO:0046872">
    <property type="term" value="F:metal ion binding"/>
    <property type="evidence" value="ECO:0007669"/>
    <property type="project" value="UniProtKB-KW"/>
</dbReference>
<comment type="similarity">
    <text evidence="2">In the N-terminal section; belongs to the transposase 2 family.</text>
</comment>
<keyword evidence="5" id="KW-0862">Zinc</keyword>
<evidence type="ECO:0000313" key="11">
    <source>
        <dbReference type="EMBL" id="NNH71368.1"/>
    </source>
</evidence>
<feature type="domain" description="Probable transposase IS891/IS1136/IS1341" evidence="8">
    <location>
        <begin position="169"/>
        <end position="286"/>
    </location>
</feature>
<accession>A0A849C146</accession>
<organism evidence="11 12">
    <name type="scientific">Nocardia uniformis</name>
    <dbReference type="NCBI Taxonomy" id="53432"/>
    <lineage>
        <taxon>Bacteria</taxon>
        <taxon>Bacillati</taxon>
        <taxon>Actinomycetota</taxon>
        <taxon>Actinomycetes</taxon>
        <taxon>Mycobacteriales</taxon>
        <taxon>Nocardiaceae</taxon>
        <taxon>Nocardia</taxon>
    </lineage>
</organism>
<comment type="caution">
    <text evidence="11">The sequence shown here is derived from an EMBL/GenBank/DDBJ whole genome shotgun (WGS) entry which is preliminary data.</text>
</comment>
<dbReference type="RefSeq" id="WP_067521072.1">
    <property type="nucleotide sequence ID" value="NZ_JABELX010000005.1"/>
</dbReference>
<dbReference type="PANTHER" id="PTHR30405:SF25">
    <property type="entry name" value="RNA-GUIDED DNA ENDONUCLEASE INSQ-RELATED"/>
    <property type="match status" value="1"/>
</dbReference>
<dbReference type="NCBIfam" id="NF040570">
    <property type="entry name" value="guided_TnpB"/>
    <property type="match status" value="1"/>
</dbReference>
<dbReference type="PANTHER" id="PTHR30405">
    <property type="entry name" value="TRANSPOSASE"/>
    <property type="match status" value="1"/>
</dbReference>
<dbReference type="InterPro" id="IPR001959">
    <property type="entry name" value="Transposase"/>
</dbReference>
<feature type="domain" description="Cas12f1-like TNB" evidence="9">
    <location>
        <begin position="298"/>
        <end position="364"/>
    </location>
</feature>
<evidence type="ECO:0000256" key="5">
    <source>
        <dbReference type="ARBA" id="ARBA00022833"/>
    </source>
</evidence>
<dbReference type="Proteomes" id="UP000586827">
    <property type="component" value="Unassembled WGS sequence"/>
</dbReference>
<gene>
    <name evidence="11" type="primary">tnpB</name>
    <name evidence="11" type="ORF">HLB23_16105</name>
</gene>
<keyword evidence="7" id="KW-0233">DNA recombination</keyword>
<evidence type="ECO:0000313" key="12">
    <source>
        <dbReference type="Proteomes" id="UP000586827"/>
    </source>
</evidence>
<feature type="domain" description="Transposase putative helix-turn-helix" evidence="10">
    <location>
        <begin position="1"/>
        <end position="44"/>
    </location>
</feature>
<comment type="similarity">
    <text evidence="1">In the C-terminal section; belongs to the transposase 35 family.</text>
</comment>